<dbReference type="Proteomes" id="UP001465755">
    <property type="component" value="Unassembled WGS sequence"/>
</dbReference>
<comment type="caution">
    <text evidence="1">The sequence shown here is derived from an EMBL/GenBank/DDBJ whole genome shotgun (WGS) entry which is preliminary data.</text>
</comment>
<organism evidence="1 2">
    <name type="scientific">Symbiochloris irregularis</name>
    <dbReference type="NCBI Taxonomy" id="706552"/>
    <lineage>
        <taxon>Eukaryota</taxon>
        <taxon>Viridiplantae</taxon>
        <taxon>Chlorophyta</taxon>
        <taxon>core chlorophytes</taxon>
        <taxon>Trebouxiophyceae</taxon>
        <taxon>Trebouxiales</taxon>
        <taxon>Trebouxiaceae</taxon>
        <taxon>Symbiochloris</taxon>
    </lineage>
</organism>
<dbReference type="AlphaFoldDB" id="A0AAW1NR25"/>
<evidence type="ECO:0000313" key="2">
    <source>
        <dbReference type="Proteomes" id="UP001465755"/>
    </source>
</evidence>
<protein>
    <submittedName>
        <fullName evidence="1">Uncharacterized protein</fullName>
    </submittedName>
</protein>
<proteinExistence type="predicted"/>
<accession>A0AAW1NR25</accession>
<dbReference type="EMBL" id="JALJOQ010000123">
    <property type="protein sequence ID" value="KAK9795874.1"/>
    <property type="molecule type" value="Genomic_DNA"/>
</dbReference>
<reference evidence="1 2" key="1">
    <citation type="journal article" date="2024" name="Nat. Commun.">
        <title>Phylogenomics reveals the evolutionary origins of lichenization in chlorophyte algae.</title>
        <authorList>
            <person name="Puginier C."/>
            <person name="Libourel C."/>
            <person name="Otte J."/>
            <person name="Skaloud P."/>
            <person name="Haon M."/>
            <person name="Grisel S."/>
            <person name="Petersen M."/>
            <person name="Berrin J.G."/>
            <person name="Delaux P.M."/>
            <person name="Dal Grande F."/>
            <person name="Keller J."/>
        </authorList>
    </citation>
    <scope>NUCLEOTIDE SEQUENCE [LARGE SCALE GENOMIC DNA]</scope>
    <source>
        <strain evidence="1 2">SAG 2036</strain>
    </source>
</reference>
<evidence type="ECO:0000313" key="1">
    <source>
        <dbReference type="EMBL" id="KAK9795874.1"/>
    </source>
</evidence>
<name>A0AAW1NR25_9CHLO</name>
<keyword evidence="2" id="KW-1185">Reference proteome</keyword>
<sequence>MAAVENRTPTSRALKQHLEEYLLPPRPSQQQCQEFLEAFPHTDPETRRFVKERIFAVPPSAFHFQPFVCKEKGAYERLDFREQFRGYLDRNARALVFNGPRHMGKTCSVAHEVVELREQVYKARELCAFYDAGRGGTKLRNLDTVYSPLAHMGIVCIFTHRERLKIQMPSRNLLQPMSFFFLTSTEAAVAANGRSSFQAVELMGVHMVNALTPPLALVAKMAAFRGGRNGKVDDAVALDILRRVTLYGYRLDLHHHEDTPASIEYLLDKGIVDVTASSGDHLTAICSMAAGKENLSDYRTELDELASRHIVRKKPGYHEPVPWQLDAWEFADPRLQAWQLARMRGEDLESIEGKVLGNLLRSTAGLLRALLTVLDLDPSQIPDIYSGRICKGADIGGLWGHCCISEAPEAIEINGRRVACSSVTFTMADLLRTELVSGPRLLSCPLFGTVES</sequence>
<gene>
    <name evidence="1" type="ORF">WJX73_003453</name>
</gene>